<protein>
    <submittedName>
        <fullName evidence="3">Transferase</fullName>
    </submittedName>
</protein>
<evidence type="ECO:0000256" key="1">
    <source>
        <dbReference type="ARBA" id="ARBA00009861"/>
    </source>
</evidence>
<proteinExistence type="inferred from homology"/>
<organism evidence="3 4">
    <name type="scientific">Macleaya cordata</name>
    <name type="common">Five-seeded plume-poppy</name>
    <name type="synonym">Bocconia cordata</name>
    <dbReference type="NCBI Taxonomy" id="56857"/>
    <lineage>
        <taxon>Eukaryota</taxon>
        <taxon>Viridiplantae</taxon>
        <taxon>Streptophyta</taxon>
        <taxon>Embryophyta</taxon>
        <taxon>Tracheophyta</taxon>
        <taxon>Spermatophyta</taxon>
        <taxon>Magnoliopsida</taxon>
        <taxon>Ranunculales</taxon>
        <taxon>Papaveraceae</taxon>
        <taxon>Papaveroideae</taxon>
        <taxon>Macleaya</taxon>
    </lineage>
</organism>
<dbReference type="EMBL" id="MVGT01000860">
    <property type="protein sequence ID" value="OVA15227.1"/>
    <property type="molecule type" value="Genomic_DNA"/>
</dbReference>
<comment type="similarity">
    <text evidence="1">Belongs to the plant acyltransferase family.</text>
</comment>
<dbReference type="GO" id="GO:0016747">
    <property type="term" value="F:acyltransferase activity, transferring groups other than amino-acyl groups"/>
    <property type="evidence" value="ECO:0007669"/>
    <property type="project" value="TreeGrafter"/>
</dbReference>
<evidence type="ECO:0000313" key="4">
    <source>
        <dbReference type="Proteomes" id="UP000195402"/>
    </source>
</evidence>
<dbReference type="Proteomes" id="UP000195402">
    <property type="component" value="Unassembled WGS sequence"/>
</dbReference>
<dbReference type="Gene3D" id="3.30.559.10">
    <property type="entry name" value="Chloramphenicol acetyltransferase-like domain"/>
    <property type="match status" value="2"/>
</dbReference>
<sequence length="358" mass="40180">MAMMMQTIYSFKSVDHSKGNESAAQVIRDALAKVLVYYYPFISEQGKLFVNCTGEGVVFVEAEANCTLDDIGDITRLDPPTHGKLVYENIPDPNNLQELLPRLLELLPLLMAQVSTLDLLSTNRLVFLQLHMQVTKFKCGGFVLGLCINHCMFDGIGAMEVMNSWGEVARGLPLTKPPFLDRSILKARNPPMVEFTHHGIVEVEDISNTLDIYNQEELVHKSFIFNSNKLEQLKAKAMEDGVLNKCTSFEALSAFVWRARTRALKWKPNQQTQLIFPVEGRSRFDPPLPEGYFGNGVVLTNSLCSAGELLENPMSFAVGVIQNSIRLVTNRYMRSVIDYYEVPRALLPSLYATFGIST</sequence>
<evidence type="ECO:0000313" key="3">
    <source>
        <dbReference type="EMBL" id="OVA15227.1"/>
    </source>
</evidence>
<dbReference type="InterPro" id="IPR050317">
    <property type="entry name" value="Plant_Fungal_Acyltransferase"/>
</dbReference>
<dbReference type="PANTHER" id="PTHR31642:SF310">
    <property type="entry name" value="FATTY ALCOHOL:CAFFEOYL-COA ACYLTRANSFERASE"/>
    <property type="match status" value="1"/>
</dbReference>
<gene>
    <name evidence="3" type="ORF">BVC80_5g10</name>
</gene>
<evidence type="ECO:0000256" key="2">
    <source>
        <dbReference type="ARBA" id="ARBA00022679"/>
    </source>
</evidence>
<dbReference type="OrthoDB" id="671439at2759"/>
<dbReference type="OMA" id="CDMADIG"/>
<reference evidence="3 4" key="1">
    <citation type="journal article" date="2017" name="Mol. Plant">
        <title>The Genome of Medicinal Plant Macleaya cordata Provides New Insights into Benzylisoquinoline Alkaloids Metabolism.</title>
        <authorList>
            <person name="Liu X."/>
            <person name="Liu Y."/>
            <person name="Huang P."/>
            <person name="Ma Y."/>
            <person name="Qing Z."/>
            <person name="Tang Q."/>
            <person name="Cao H."/>
            <person name="Cheng P."/>
            <person name="Zheng Y."/>
            <person name="Yuan Z."/>
            <person name="Zhou Y."/>
            <person name="Liu J."/>
            <person name="Tang Z."/>
            <person name="Zhuo Y."/>
            <person name="Zhang Y."/>
            <person name="Yu L."/>
            <person name="Huang J."/>
            <person name="Yang P."/>
            <person name="Peng Q."/>
            <person name="Zhang J."/>
            <person name="Jiang W."/>
            <person name="Zhang Z."/>
            <person name="Lin K."/>
            <person name="Ro D.K."/>
            <person name="Chen X."/>
            <person name="Xiong X."/>
            <person name="Shang Y."/>
            <person name="Huang S."/>
            <person name="Zeng J."/>
        </authorList>
    </citation>
    <scope>NUCLEOTIDE SEQUENCE [LARGE SCALE GENOMIC DNA]</scope>
    <source>
        <strain evidence="4">cv. BLH2017</strain>
        <tissue evidence="3">Root</tissue>
    </source>
</reference>
<dbReference type="STRING" id="56857.A0A200QXM3"/>
<dbReference type="InParanoid" id="A0A200QXM3"/>
<dbReference type="AlphaFoldDB" id="A0A200QXM3"/>
<comment type="caution">
    <text evidence="3">The sequence shown here is derived from an EMBL/GenBank/DDBJ whole genome shotgun (WGS) entry which is preliminary data.</text>
</comment>
<name>A0A200QXM3_MACCD</name>
<dbReference type="Pfam" id="PF02458">
    <property type="entry name" value="Transferase"/>
    <property type="match status" value="2"/>
</dbReference>
<accession>A0A200QXM3</accession>
<keyword evidence="2 3" id="KW-0808">Transferase</keyword>
<dbReference type="InterPro" id="IPR023213">
    <property type="entry name" value="CAT-like_dom_sf"/>
</dbReference>
<dbReference type="PANTHER" id="PTHR31642">
    <property type="entry name" value="TRICHOTHECENE 3-O-ACETYLTRANSFERASE"/>
    <property type="match status" value="1"/>
</dbReference>
<keyword evidence="4" id="KW-1185">Reference proteome</keyword>